<dbReference type="EMBL" id="ML977614">
    <property type="protein sequence ID" value="KAF1997381.1"/>
    <property type="molecule type" value="Genomic_DNA"/>
</dbReference>
<reference evidence="1" key="1">
    <citation type="journal article" date="2020" name="Stud. Mycol.">
        <title>101 Dothideomycetes genomes: a test case for predicting lifestyles and emergence of pathogens.</title>
        <authorList>
            <person name="Haridas S."/>
            <person name="Albert R."/>
            <person name="Binder M."/>
            <person name="Bloem J."/>
            <person name="Labutti K."/>
            <person name="Salamov A."/>
            <person name="Andreopoulos B."/>
            <person name="Baker S."/>
            <person name="Barry K."/>
            <person name="Bills G."/>
            <person name="Bluhm B."/>
            <person name="Cannon C."/>
            <person name="Castanera R."/>
            <person name="Culley D."/>
            <person name="Daum C."/>
            <person name="Ezra D."/>
            <person name="Gonzalez J."/>
            <person name="Henrissat B."/>
            <person name="Kuo A."/>
            <person name="Liang C."/>
            <person name="Lipzen A."/>
            <person name="Lutzoni F."/>
            <person name="Magnuson J."/>
            <person name="Mondo S."/>
            <person name="Nolan M."/>
            <person name="Ohm R."/>
            <person name="Pangilinan J."/>
            <person name="Park H.-J."/>
            <person name="Ramirez L."/>
            <person name="Alfaro M."/>
            <person name="Sun H."/>
            <person name="Tritt A."/>
            <person name="Yoshinaga Y."/>
            <person name="Zwiers L.-H."/>
            <person name="Turgeon B."/>
            <person name="Goodwin S."/>
            <person name="Spatafora J."/>
            <person name="Crous P."/>
            <person name="Grigoriev I."/>
        </authorList>
    </citation>
    <scope>NUCLEOTIDE SEQUENCE</scope>
    <source>
        <strain evidence="1">CBS 123094</strain>
    </source>
</reference>
<accession>A0A6A5WB57</accession>
<proteinExistence type="predicted"/>
<gene>
    <name evidence="1" type="ORF">P154DRAFT_283264</name>
</gene>
<protein>
    <submittedName>
        <fullName evidence="1">Uncharacterized protein</fullName>
    </submittedName>
</protein>
<evidence type="ECO:0000313" key="2">
    <source>
        <dbReference type="Proteomes" id="UP000799779"/>
    </source>
</evidence>
<dbReference type="AlphaFoldDB" id="A0A6A5WB57"/>
<sequence length="210" mass="24223">MMDPPHNYDCIGSAWSGFVARATAESISQDAFSTRSFRVGCGTLEECCALHRASRNTPSRWQCRPSINQSWISCHCLQFLIFLYTRPLAWFQHDSSSLLRGPSMGLHFPLLICSDNARFGRRCILRREALSQHRHHGTTAHFLLEYIHTASRAHRFAVISNNPSERYKRIMLLHLFSALVMVTTEEYLRNWTGCPAWPRSPMIANHTRHH</sequence>
<evidence type="ECO:0000313" key="1">
    <source>
        <dbReference type="EMBL" id="KAF1997381.1"/>
    </source>
</evidence>
<organism evidence="1 2">
    <name type="scientific">Amniculicola lignicola CBS 123094</name>
    <dbReference type="NCBI Taxonomy" id="1392246"/>
    <lineage>
        <taxon>Eukaryota</taxon>
        <taxon>Fungi</taxon>
        <taxon>Dikarya</taxon>
        <taxon>Ascomycota</taxon>
        <taxon>Pezizomycotina</taxon>
        <taxon>Dothideomycetes</taxon>
        <taxon>Pleosporomycetidae</taxon>
        <taxon>Pleosporales</taxon>
        <taxon>Amniculicolaceae</taxon>
        <taxon>Amniculicola</taxon>
    </lineage>
</organism>
<name>A0A6A5WB57_9PLEO</name>
<keyword evidence="2" id="KW-1185">Reference proteome</keyword>
<dbReference type="Proteomes" id="UP000799779">
    <property type="component" value="Unassembled WGS sequence"/>
</dbReference>